<dbReference type="PROSITE" id="PS00463">
    <property type="entry name" value="ZN2_CY6_FUNGAL_1"/>
    <property type="match status" value="1"/>
</dbReference>
<accession>A0A2I2GLN7</accession>
<dbReference type="SUPFAM" id="SSF57701">
    <property type="entry name" value="Zn2/Cys6 DNA-binding domain"/>
    <property type="match status" value="1"/>
</dbReference>
<dbReference type="PANTHER" id="PTHR31069">
    <property type="entry name" value="OLEATE-ACTIVATED TRANSCRIPTION FACTOR 1-RELATED"/>
    <property type="match status" value="1"/>
</dbReference>
<dbReference type="GO" id="GO:0003677">
    <property type="term" value="F:DNA binding"/>
    <property type="evidence" value="ECO:0007669"/>
    <property type="project" value="UniProtKB-KW"/>
</dbReference>
<dbReference type="GO" id="GO:0009893">
    <property type="term" value="P:positive regulation of metabolic process"/>
    <property type="evidence" value="ECO:0007669"/>
    <property type="project" value="UniProtKB-ARBA"/>
</dbReference>
<name>A0A2I2GLN7_9EURO</name>
<proteinExistence type="predicted"/>
<evidence type="ECO:0000256" key="1">
    <source>
        <dbReference type="ARBA" id="ARBA00023015"/>
    </source>
</evidence>
<dbReference type="EMBL" id="MSFO01000001">
    <property type="protein sequence ID" value="PLB53800.1"/>
    <property type="molecule type" value="Genomic_DNA"/>
</dbReference>
<dbReference type="InterPro" id="IPR050675">
    <property type="entry name" value="OAF3"/>
</dbReference>
<dbReference type="AlphaFoldDB" id="A0A2I2GLN7"/>
<keyword evidence="8" id="KW-1185">Reference proteome</keyword>
<evidence type="ECO:0000313" key="7">
    <source>
        <dbReference type="EMBL" id="PLB53800.1"/>
    </source>
</evidence>
<dbReference type="PROSITE" id="PS50048">
    <property type="entry name" value="ZN2_CY6_FUNGAL_2"/>
    <property type="match status" value="1"/>
</dbReference>
<dbReference type="SMART" id="SM00066">
    <property type="entry name" value="GAL4"/>
    <property type="match status" value="1"/>
</dbReference>
<dbReference type="VEuPathDB" id="FungiDB:P170DRAFT_396485"/>
<keyword evidence="4" id="KW-0539">Nucleus</keyword>
<feature type="region of interest" description="Disordered" evidence="5">
    <location>
        <begin position="140"/>
        <end position="166"/>
    </location>
</feature>
<feature type="domain" description="Zn(2)-C6 fungal-type" evidence="6">
    <location>
        <begin position="19"/>
        <end position="47"/>
    </location>
</feature>
<organism evidence="7 8">
    <name type="scientific">Aspergillus steynii IBT 23096</name>
    <dbReference type="NCBI Taxonomy" id="1392250"/>
    <lineage>
        <taxon>Eukaryota</taxon>
        <taxon>Fungi</taxon>
        <taxon>Dikarya</taxon>
        <taxon>Ascomycota</taxon>
        <taxon>Pezizomycotina</taxon>
        <taxon>Eurotiomycetes</taxon>
        <taxon>Eurotiomycetidae</taxon>
        <taxon>Eurotiales</taxon>
        <taxon>Aspergillaceae</taxon>
        <taxon>Aspergillus</taxon>
        <taxon>Aspergillus subgen. Circumdati</taxon>
    </lineage>
</organism>
<sequence length="742" mass="84057">MTASRQSASRTRRSHTLGGCNTCRRRHVKCDQKRPSCQMCKVMGMVCEGFSDEIRWMPSRKHQQSHRNPKPRGLNSTKHGARRHLYTEQSRLSMSDALGAELVSGSIDASLAEIDVKSRDPERPMNEDIVIGPFAVLDFPPAPEERSQSPQDPATEMNHDLPVEDLPPDDLYTSSLTRMDALPDLNDFLQWSDIFMLGSELPGSFFQDHFKSQTYQTFPHRDEDQTSTAHETALASSRNEIWSTVPSQTPVDLNGLSVGVPSDAPFLLRHFQDQVIPRIMAVPLIEKTPWKLLNVPSALVTYTDLTFMGSQSISHARQANLYCLLACSAMHLSLNPSFGIVGSAEHWKQLTDRTYNLAKDHMQRSLKDETYEPKKAKYKDQLMAICALTEFAVLSGQQQDARCYMVDAERLLRLRGLPKRNISQKARLLHHVYTWLRIVGESTYALHDYTPHESFVKNINRHSRCERLAANGHTDMGGESDLRLDDFLRIQPRPSDSDLNIDEPKDDEIGLHDIHLLDSRQFSGTLYRQIYGIPETWLSLVSQTTRLANVMETLKVLRSTSKSREGVLEALDVLQRRSARLENMICSFKHSKASNPAPDQADISVAPHHHFIRALDSALVIFFYRRIRQVHPSILEGHIDDVISALQDFNASLTEGSQTGPGTVWPLFIAGCEAMTSVRRESILSLLEAGEAKCQFAPFRTARNVMMEVWNCQDDNSASSQRDSIPSWLDVVQRRRIWPMLC</sequence>
<evidence type="ECO:0000313" key="8">
    <source>
        <dbReference type="Proteomes" id="UP000234275"/>
    </source>
</evidence>
<dbReference type="STRING" id="1392250.A0A2I2GLN7"/>
<evidence type="ECO:0000259" key="6">
    <source>
        <dbReference type="PROSITE" id="PS50048"/>
    </source>
</evidence>
<feature type="region of interest" description="Disordered" evidence="5">
    <location>
        <begin position="58"/>
        <end position="82"/>
    </location>
</feature>
<dbReference type="Pfam" id="PF00172">
    <property type="entry name" value="Zn_clus"/>
    <property type="match status" value="1"/>
</dbReference>
<keyword evidence="3" id="KW-0804">Transcription</keyword>
<evidence type="ECO:0000256" key="3">
    <source>
        <dbReference type="ARBA" id="ARBA00023163"/>
    </source>
</evidence>
<dbReference type="GO" id="GO:0000981">
    <property type="term" value="F:DNA-binding transcription factor activity, RNA polymerase II-specific"/>
    <property type="evidence" value="ECO:0007669"/>
    <property type="project" value="InterPro"/>
</dbReference>
<dbReference type="GeneID" id="36553819"/>
<comment type="caution">
    <text evidence="7">The sequence shown here is derived from an EMBL/GenBank/DDBJ whole genome shotgun (WGS) entry which is preliminary data.</text>
</comment>
<dbReference type="GO" id="GO:0008270">
    <property type="term" value="F:zinc ion binding"/>
    <property type="evidence" value="ECO:0007669"/>
    <property type="project" value="InterPro"/>
</dbReference>
<dbReference type="InterPro" id="IPR036864">
    <property type="entry name" value="Zn2-C6_fun-type_DNA-bd_sf"/>
</dbReference>
<evidence type="ECO:0000256" key="4">
    <source>
        <dbReference type="ARBA" id="ARBA00023242"/>
    </source>
</evidence>
<evidence type="ECO:0000256" key="5">
    <source>
        <dbReference type="SAM" id="MobiDB-lite"/>
    </source>
</evidence>
<dbReference type="RefSeq" id="XP_024709102.1">
    <property type="nucleotide sequence ID" value="XM_024846120.1"/>
</dbReference>
<gene>
    <name evidence="7" type="ORF">P170DRAFT_396485</name>
</gene>
<dbReference type="InterPro" id="IPR021858">
    <property type="entry name" value="Fun_TF"/>
</dbReference>
<protein>
    <recommendedName>
        <fullName evidence="6">Zn(2)-C6 fungal-type domain-containing protein</fullName>
    </recommendedName>
</protein>
<dbReference type="PANTHER" id="PTHR31069:SF25">
    <property type="entry name" value="TRANSCRIPTION FACTOR, PUTATIVE (EUROFUNG)-RELATED"/>
    <property type="match status" value="1"/>
</dbReference>
<keyword evidence="2" id="KW-0238">DNA-binding</keyword>
<evidence type="ECO:0000256" key="2">
    <source>
        <dbReference type="ARBA" id="ARBA00023125"/>
    </source>
</evidence>
<dbReference type="Pfam" id="PF11951">
    <property type="entry name" value="Fungal_trans_2"/>
    <property type="match status" value="1"/>
</dbReference>
<dbReference type="InterPro" id="IPR001138">
    <property type="entry name" value="Zn2Cys6_DnaBD"/>
</dbReference>
<dbReference type="Proteomes" id="UP000234275">
    <property type="component" value="Unassembled WGS sequence"/>
</dbReference>
<dbReference type="CDD" id="cd00067">
    <property type="entry name" value="GAL4"/>
    <property type="match status" value="1"/>
</dbReference>
<dbReference type="Gene3D" id="4.10.240.10">
    <property type="entry name" value="Zn(2)-C6 fungal-type DNA-binding domain"/>
    <property type="match status" value="1"/>
</dbReference>
<keyword evidence="1" id="KW-0805">Transcription regulation</keyword>
<reference evidence="7 8" key="1">
    <citation type="submission" date="2016-12" db="EMBL/GenBank/DDBJ databases">
        <title>The genomes of Aspergillus section Nigri reveals drivers in fungal speciation.</title>
        <authorList>
            <consortium name="DOE Joint Genome Institute"/>
            <person name="Vesth T.C."/>
            <person name="Nybo J."/>
            <person name="Theobald S."/>
            <person name="Brandl J."/>
            <person name="Frisvad J.C."/>
            <person name="Nielsen K.F."/>
            <person name="Lyhne E.K."/>
            <person name="Kogle M.E."/>
            <person name="Kuo A."/>
            <person name="Riley R."/>
            <person name="Clum A."/>
            <person name="Nolan M."/>
            <person name="Lipzen A."/>
            <person name="Salamov A."/>
            <person name="Henrissat B."/>
            <person name="Wiebenga A."/>
            <person name="De Vries R.P."/>
            <person name="Grigoriev I.V."/>
            <person name="Mortensen U.H."/>
            <person name="Andersen M.R."/>
            <person name="Baker S.E."/>
        </authorList>
    </citation>
    <scope>NUCLEOTIDE SEQUENCE [LARGE SCALE GENOMIC DNA]</scope>
    <source>
        <strain evidence="7 8">IBT 23096</strain>
    </source>
</reference>
<feature type="compositionally biased region" description="Basic residues" evidence="5">
    <location>
        <begin position="58"/>
        <end position="70"/>
    </location>
</feature>
<dbReference type="OrthoDB" id="5089701at2759"/>